<evidence type="ECO:0000313" key="2">
    <source>
        <dbReference type="EMBL" id="RVW03061.1"/>
    </source>
</evidence>
<name>A0A438AWG2_9NOCA</name>
<dbReference type="EMBL" id="RKLO01000003">
    <property type="protein sequence ID" value="RVW03061.1"/>
    <property type="molecule type" value="Genomic_DNA"/>
</dbReference>
<dbReference type="RefSeq" id="WP_127953776.1">
    <property type="nucleotide sequence ID" value="NZ_RKLO01000003.1"/>
</dbReference>
<sequence>MLVIVGLILLIAAVVVVVAAVSANSADEHILPREFEVLGIDITGSTGELFLYGAAVGAVAMLGLALLVAGIRRPAHRVTAPDESS</sequence>
<comment type="caution">
    <text evidence="2">The sequence shown here is derived from an EMBL/GenBank/DDBJ whole genome shotgun (WGS) entry which is preliminary data.</text>
</comment>
<feature type="transmembrane region" description="Helical" evidence="1">
    <location>
        <begin position="49"/>
        <end position="69"/>
    </location>
</feature>
<proteinExistence type="predicted"/>
<keyword evidence="1" id="KW-0472">Membrane</keyword>
<dbReference type="AlphaFoldDB" id="A0A438AWG2"/>
<evidence type="ECO:0000256" key="1">
    <source>
        <dbReference type="SAM" id="Phobius"/>
    </source>
</evidence>
<keyword evidence="3" id="KW-1185">Reference proteome</keyword>
<gene>
    <name evidence="2" type="ORF">EGT50_10180</name>
</gene>
<organism evidence="2 3">
    <name type="scientific">Rhodococcus xishaensis</name>
    <dbReference type="NCBI Taxonomy" id="2487364"/>
    <lineage>
        <taxon>Bacteria</taxon>
        <taxon>Bacillati</taxon>
        <taxon>Actinomycetota</taxon>
        <taxon>Actinomycetes</taxon>
        <taxon>Mycobacteriales</taxon>
        <taxon>Nocardiaceae</taxon>
        <taxon>Rhodococcus</taxon>
    </lineage>
</organism>
<keyword evidence="1" id="KW-0812">Transmembrane</keyword>
<accession>A0A438AWG2</accession>
<keyword evidence="1" id="KW-1133">Transmembrane helix</keyword>
<dbReference type="OrthoDB" id="4314187at2"/>
<dbReference type="Proteomes" id="UP000283479">
    <property type="component" value="Unassembled WGS sequence"/>
</dbReference>
<protein>
    <submittedName>
        <fullName evidence="2">Uncharacterized protein</fullName>
    </submittedName>
</protein>
<evidence type="ECO:0000313" key="3">
    <source>
        <dbReference type="Proteomes" id="UP000283479"/>
    </source>
</evidence>
<reference evidence="2 3" key="1">
    <citation type="submission" date="2018-11" db="EMBL/GenBank/DDBJ databases">
        <title>Rhodococcus spongicola sp. nov. and Rhodococcus xishaensis sp. nov. from marine sponges.</title>
        <authorList>
            <person name="Li L."/>
            <person name="Lin H.W."/>
        </authorList>
    </citation>
    <scope>NUCLEOTIDE SEQUENCE [LARGE SCALE GENOMIC DNA]</scope>
    <source>
        <strain evidence="2 3">LHW51113</strain>
    </source>
</reference>